<organism evidence="5 6">
    <name type="scientific">Aetokthonos hydrillicola Thurmond2011</name>
    <dbReference type="NCBI Taxonomy" id="2712845"/>
    <lineage>
        <taxon>Bacteria</taxon>
        <taxon>Bacillati</taxon>
        <taxon>Cyanobacteriota</taxon>
        <taxon>Cyanophyceae</taxon>
        <taxon>Nostocales</taxon>
        <taxon>Hapalosiphonaceae</taxon>
        <taxon>Aetokthonos</taxon>
    </lineage>
</organism>
<evidence type="ECO:0000259" key="4">
    <source>
        <dbReference type="PROSITE" id="PS50977"/>
    </source>
</evidence>
<evidence type="ECO:0000256" key="2">
    <source>
        <dbReference type="PROSITE-ProRule" id="PRU00335"/>
    </source>
</evidence>
<gene>
    <name evidence="5" type="ORF">G7B40_023470</name>
</gene>
<dbReference type="PANTHER" id="PTHR30055">
    <property type="entry name" value="HTH-TYPE TRANSCRIPTIONAL REGULATOR RUTR"/>
    <property type="match status" value="1"/>
</dbReference>
<proteinExistence type="predicted"/>
<evidence type="ECO:0000313" key="5">
    <source>
        <dbReference type="EMBL" id="MDR9897504.1"/>
    </source>
</evidence>
<dbReference type="PRINTS" id="PR00455">
    <property type="entry name" value="HTHTETR"/>
</dbReference>
<dbReference type="InterPro" id="IPR009057">
    <property type="entry name" value="Homeodomain-like_sf"/>
</dbReference>
<dbReference type="GO" id="GO:0003700">
    <property type="term" value="F:DNA-binding transcription factor activity"/>
    <property type="evidence" value="ECO:0007669"/>
    <property type="project" value="TreeGrafter"/>
</dbReference>
<dbReference type="Gene3D" id="1.10.357.10">
    <property type="entry name" value="Tetracycline Repressor, domain 2"/>
    <property type="match status" value="1"/>
</dbReference>
<keyword evidence="1 2" id="KW-0238">DNA-binding</keyword>
<sequence>MSDKQSSVSTIRRKPHQARSQERVNRILDVAEALFVAQGYAATTTNEIAKQAQVPIGSLYQFFSDKKAIVQALVVRYNQLYHERLALLDNRELAQLPLSTYVEQLIDTTTQFFNDYPGYYAIFMEVQGAVSEAQEAEDTADAKLITDLATALAQRDAGKDTVDYEIVAFVLVKAISPLVWLSLGQEPVFQQQLTVEAKRLALSYLQSYLPSS</sequence>
<feature type="compositionally biased region" description="Polar residues" evidence="3">
    <location>
        <begin position="1"/>
        <end position="10"/>
    </location>
</feature>
<evidence type="ECO:0000313" key="6">
    <source>
        <dbReference type="Proteomes" id="UP000667802"/>
    </source>
</evidence>
<feature type="domain" description="HTH tetR-type" evidence="4">
    <location>
        <begin position="21"/>
        <end position="81"/>
    </location>
</feature>
<evidence type="ECO:0000256" key="3">
    <source>
        <dbReference type="SAM" id="MobiDB-lite"/>
    </source>
</evidence>
<dbReference type="RefSeq" id="WP_208338480.1">
    <property type="nucleotide sequence ID" value="NZ_CAWQFN010000089.1"/>
</dbReference>
<comment type="caution">
    <text evidence="5">The sequence shown here is derived from an EMBL/GenBank/DDBJ whole genome shotgun (WGS) entry which is preliminary data.</text>
</comment>
<dbReference type="InterPro" id="IPR001647">
    <property type="entry name" value="HTH_TetR"/>
</dbReference>
<dbReference type="PANTHER" id="PTHR30055:SF226">
    <property type="entry name" value="HTH-TYPE TRANSCRIPTIONAL REGULATOR PKSA"/>
    <property type="match status" value="1"/>
</dbReference>
<dbReference type="InterPro" id="IPR050109">
    <property type="entry name" value="HTH-type_TetR-like_transc_reg"/>
</dbReference>
<dbReference type="InterPro" id="IPR041669">
    <property type="entry name" value="TetR_C_15"/>
</dbReference>
<keyword evidence="6" id="KW-1185">Reference proteome</keyword>
<accession>A0AAP5IC30</accession>
<protein>
    <submittedName>
        <fullName evidence="5">TetR/AcrR family transcriptional regulator</fullName>
    </submittedName>
</protein>
<dbReference type="PROSITE" id="PS50977">
    <property type="entry name" value="HTH_TETR_2"/>
    <property type="match status" value="1"/>
</dbReference>
<name>A0AAP5IC30_9CYAN</name>
<feature type="region of interest" description="Disordered" evidence="3">
    <location>
        <begin position="1"/>
        <end position="20"/>
    </location>
</feature>
<dbReference type="Proteomes" id="UP000667802">
    <property type="component" value="Unassembled WGS sequence"/>
</dbReference>
<dbReference type="AlphaFoldDB" id="A0AAP5IC30"/>
<evidence type="ECO:0000256" key="1">
    <source>
        <dbReference type="ARBA" id="ARBA00023125"/>
    </source>
</evidence>
<feature type="DNA-binding region" description="H-T-H motif" evidence="2">
    <location>
        <begin position="44"/>
        <end position="63"/>
    </location>
</feature>
<dbReference type="SUPFAM" id="SSF46689">
    <property type="entry name" value="Homeodomain-like"/>
    <property type="match status" value="1"/>
</dbReference>
<dbReference type="GO" id="GO:0000976">
    <property type="term" value="F:transcription cis-regulatory region binding"/>
    <property type="evidence" value="ECO:0007669"/>
    <property type="project" value="TreeGrafter"/>
</dbReference>
<dbReference type="Pfam" id="PF00440">
    <property type="entry name" value="TetR_N"/>
    <property type="match status" value="1"/>
</dbReference>
<dbReference type="Pfam" id="PF17918">
    <property type="entry name" value="TetR_C_15"/>
    <property type="match status" value="1"/>
</dbReference>
<dbReference type="EMBL" id="JAALHA020000013">
    <property type="protein sequence ID" value="MDR9897504.1"/>
    <property type="molecule type" value="Genomic_DNA"/>
</dbReference>
<reference evidence="6" key="1">
    <citation type="journal article" date="2021" name="Science">
        <title>Hunting the eagle killer: A cyanobacterial neurotoxin causes vacuolar myelinopathy.</title>
        <authorList>
            <person name="Breinlinger S."/>
            <person name="Phillips T.J."/>
            <person name="Haram B.N."/>
            <person name="Mares J."/>
            <person name="Martinez Yerena J.A."/>
            <person name="Hrouzek P."/>
            <person name="Sobotka R."/>
            <person name="Henderson W.M."/>
            <person name="Schmieder P."/>
            <person name="Williams S.M."/>
            <person name="Lauderdale J.D."/>
            <person name="Wilde H.D."/>
            <person name="Gerrin W."/>
            <person name="Kust A."/>
            <person name="Washington J.W."/>
            <person name="Wagner C."/>
            <person name="Geier B."/>
            <person name="Liebeke M."/>
            <person name="Enke H."/>
            <person name="Niedermeyer T.H.J."/>
            <person name="Wilde S.B."/>
        </authorList>
    </citation>
    <scope>NUCLEOTIDE SEQUENCE [LARGE SCALE GENOMIC DNA]</scope>
    <source>
        <strain evidence="6">Thurmond2011</strain>
    </source>
</reference>